<dbReference type="GO" id="GO:0032259">
    <property type="term" value="P:methylation"/>
    <property type="evidence" value="ECO:0007669"/>
    <property type="project" value="UniProtKB-KW"/>
</dbReference>
<evidence type="ECO:0000256" key="5">
    <source>
        <dbReference type="ARBA" id="ARBA00023128"/>
    </source>
</evidence>
<dbReference type="GO" id="GO:0035243">
    <property type="term" value="F:protein-arginine omega-N symmetric methyltransferase activity"/>
    <property type="evidence" value="ECO:0007669"/>
    <property type="project" value="UniProtKB-EC"/>
</dbReference>
<dbReference type="AlphaFoldDB" id="A0A3N4KUS9"/>
<keyword evidence="9" id="KW-1185">Reference proteome</keyword>
<keyword evidence="4 7" id="KW-0808">Transferase</keyword>
<evidence type="ECO:0000256" key="1">
    <source>
        <dbReference type="ARBA" id="ARBA00004173"/>
    </source>
</evidence>
<dbReference type="GO" id="GO:0005739">
    <property type="term" value="C:mitochondrion"/>
    <property type="evidence" value="ECO:0007669"/>
    <property type="project" value="UniProtKB-SubCell"/>
</dbReference>
<protein>
    <recommendedName>
        <fullName evidence="7">Protein arginine methyltransferase NDUFAF7</fullName>
        <ecNumber evidence="7">2.1.1.320</ecNumber>
    </recommendedName>
</protein>
<dbReference type="InterPro" id="IPR003788">
    <property type="entry name" value="NDUFAF7"/>
</dbReference>
<evidence type="ECO:0000256" key="3">
    <source>
        <dbReference type="ARBA" id="ARBA00022603"/>
    </source>
</evidence>
<gene>
    <name evidence="8" type="ORF">P167DRAFT_534172</name>
</gene>
<dbReference type="InterPro" id="IPR038375">
    <property type="entry name" value="NDUFAF7_sf"/>
</dbReference>
<evidence type="ECO:0000313" key="9">
    <source>
        <dbReference type="Proteomes" id="UP000277580"/>
    </source>
</evidence>
<evidence type="ECO:0000256" key="4">
    <source>
        <dbReference type="ARBA" id="ARBA00022679"/>
    </source>
</evidence>
<dbReference type="InterPro" id="IPR029063">
    <property type="entry name" value="SAM-dependent_MTases_sf"/>
</dbReference>
<evidence type="ECO:0000313" key="8">
    <source>
        <dbReference type="EMBL" id="RPB14333.1"/>
    </source>
</evidence>
<dbReference type="PANTHER" id="PTHR12049:SF5">
    <property type="entry name" value="PROTEIN ARGININE METHYLTRANSFERASE NDUFAF7 HOMOLOG, MITOCHONDRIAL"/>
    <property type="match status" value="1"/>
</dbReference>
<dbReference type="OrthoDB" id="17415at2759"/>
<sequence>MDSPFVSPLFRSLFHRRAHLRLRAGLNGYAQRRNLMGFKLPVAPDSDKNTWQPRSTFLQRDRSDEYERYPMVTAQQLATRTERPKRVKMLVRDFIDDSLYNPNYGYFSKYAVIFSTPHAFNFPALIDESDFQRNLGEAYTAFEDALDAKHPSDIRQLWHTPTELFKPYYGEAISRYLVENYKLSLFPYHDLIIYEMGAGNGTMMGNILDHIRNTDPDVYARTKYRIIEISPSLAELQRIQASQGPHADKIEIVNKSIFDWDTYVPDPCFFLALEVFDNFSHDMIRYDPETERALQGVVMIDKQGDFHEFYTPHLDPVAERFLKIRSRVARPGFQHPLRTPKILRKLREALPFTPNLSKPEFIPTKMMGFFDVLRENFPAHKLLMSDFHALPDAIEGVNAPVVQTRYKRTSIPVSTPFVQQGLFDILFPTDFDVMDDMYKALTGRLTRVMKHEEFLKSWAFLEETETQSGDNPMLNWYKNASVMSSV</sequence>
<dbReference type="PANTHER" id="PTHR12049">
    <property type="entry name" value="PROTEIN ARGININE METHYLTRANSFERASE NDUFAF7, MITOCHONDRIAL"/>
    <property type="match status" value="1"/>
</dbReference>
<organism evidence="8 9">
    <name type="scientific">Morchella conica CCBAS932</name>
    <dbReference type="NCBI Taxonomy" id="1392247"/>
    <lineage>
        <taxon>Eukaryota</taxon>
        <taxon>Fungi</taxon>
        <taxon>Dikarya</taxon>
        <taxon>Ascomycota</taxon>
        <taxon>Pezizomycotina</taxon>
        <taxon>Pezizomycetes</taxon>
        <taxon>Pezizales</taxon>
        <taxon>Morchellaceae</taxon>
        <taxon>Morchella</taxon>
    </lineage>
</organism>
<reference evidence="8 9" key="1">
    <citation type="journal article" date="2018" name="Nat. Ecol. Evol.">
        <title>Pezizomycetes genomes reveal the molecular basis of ectomycorrhizal truffle lifestyle.</title>
        <authorList>
            <person name="Murat C."/>
            <person name="Payen T."/>
            <person name="Noel B."/>
            <person name="Kuo A."/>
            <person name="Morin E."/>
            <person name="Chen J."/>
            <person name="Kohler A."/>
            <person name="Krizsan K."/>
            <person name="Balestrini R."/>
            <person name="Da Silva C."/>
            <person name="Montanini B."/>
            <person name="Hainaut M."/>
            <person name="Levati E."/>
            <person name="Barry K.W."/>
            <person name="Belfiori B."/>
            <person name="Cichocki N."/>
            <person name="Clum A."/>
            <person name="Dockter R.B."/>
            <person name="Fauchery L."/>
            <person name="Guy J."/>
            <person name="Iotti M."/>
            <person name="Le Tacon F."/>
            <person name="Lindquist E.A."/>
            <person name="Lipzen A."/>
            <person name="Malagnac F."/>
            <person name="Mello A."/>
            <person name="Molinier V."/>
            <person name="Miyauchi S."/>
            <person name="Poulain J."/>
            <person name="Riccioni C."/>
            <person name="Rubini A."/>
            <person name="Sitrit Y."/>
            <person name="Splivallo R."/>
            <person name="Traeger S."/>
            <person name="Wang M."/>
            <person name="Zifcakova L."/>
            <person name="Wipf D."/>
            <person name="Zambonelli A."/>
            <person name="Paolocci F."/>
            <person name="Nowrousian M."/>
            <person name="Ottonello S."/>
            <person name="Baldrian P."/>
            <person name="Spatafora J.W."/>
            <person name="Henrissat B."/>
            <person name="Nagy L.G."/>
            <person name="Aury J.M."/>
            <person name="Wincker P."/>
            <person name="Grigoriev I.V."/>
            <person name="Bonfante P."/>
            <person name="Martin F.M."/>
        </authorList>
    </citation>
    <scope>NUCLEOTIDE SEQUENCE [LARGE SCALE GENOMIC DNA]</scope>
    <source>
        <strain evidence="8 9">CCBAS932</strain>
    </source>
</reference>
<comment type="similarity">
    <text evidence="2 7">Belongs to the NDUFAF7 family.</text>
</comment>
<dbReference type="Pfam" id="PF02636">
    <property type="entry name" value="Methyltransf_28"/>
    <property type="match status" value="1"/>
</dbReference>
<name>A0A3N4KUS9_9PEZI</name>
<evidence type="ECO:0000256" key="6">
    <source>
        <dbReference type="ARBA" id="ARBA00048612"/>
    </source>
</evidence>
<dbReference type="FunCoup" id="A0A3N4KUS9">
    <property type="interactions" value="27"/>
</dbReference>
<dbReference type="Proteomes" id="UP000277580">
    <property type="component" value="Unassembled WGS sequence"/>
</dbReference>
<dbReference type="EC" id="2.1.1.320" evidence="7"/>
<dbReference type="STRING" id="1392247.A0A3N4KUS9"/>
<accession>A0A3N4KUS9</accession>
<evidence type="ECO:0000256" key="2">
    <source>
        <dbReference type="ARBA" id="ARBA00005891"/>
    </source>
</evidence>
<keyword evidence="5 7" id="KW-0496">Mitochondrion</keyword>
<dbReference type="InParanoid" id="A0A3N4KUS9"/>
<dbReference type="SUPFAM" id="SSF53335">
    <property type="entry name" value="S-adenosyl-L-methionine-dependent methyltransferases"/>
    <property type="match status" value="1"/>
</dbReference>
<keyword evidence="3 7" id="KW-0489">Methyltransferase</keyword>
<proteinExistence type="inferred from homology"/>
<dbReference type="Gene3D" id="3.40.50.12710">
    <property type="match status" value="1"/>
</dbReference>
<dbReference type="EMBL" id="ML119118">
    <property type="protein sequence ID" value="RPB14333.1"/>
    <property type="molecule type" value="Genomic_DNA"/>
</dbReference>
<evidence type="ECO:0000256" key="7">
    <source>
        <dbReference type="RuleBase" id="RU364114"/>
    </source>
</evidence>
<comment type="subcellular location">
    <subcellularLocation>
        <location evidence="1 7">Mitochondrion</location>
    </subcellularLocation>
</comment>
<dbReference type="FunFam" id="3.40.50.12710:FF:000002">
    <property type="entry name" value="Protein arginine methyltransferase NDUFAF7"/>
    <property type="match status" value="1"/>
</dbReference>
<comment type="function">
    <text evidence="7">Arginine methyltransferase involved in the assembly or stability of mitochondrial NADH:ubiquinone oxidoreductase complex (complex I).</text>
</comment>
<comment type="catalytic activity">
    <reaction evidence="6 7">
        <text>L-arginyl-[protein] + 2 S-adenosyl-L-methionine = N(omega),N(omega)'-dimethyl-L-arginyl-[protein] + 2 S-adenosyl-L-homocysteine + 2 H(+)</text>
        <dbReference type="Rhea" id="RHEA:48108"/>
        <dbReference type="Rhea" id="RHEA-COMP:10532"/>
        <dbReference type="Rhea" id="RHEA-COMP:11992"/>
        <dbReference type="ChEBI" id="CHEBI:15378"/>
        <dbReference type="ChEBI" id="CHEBI:29965"/>
        <dbReference type="ChEBI" id="CHEBI:57856"/>
        <dbReference type="ChEBI" id="CHEBI:59789"/>
        <dbReference type="ChEBI" id="CHEBI:88221"/>
        <dbReference type="EC" id="2.1.1.320"/>
    </reaction>
</comment>